<dbReference type="PANTHER" id="PTHR13018">
    <property type="entry name" value="PROBABLE MEMBRANE PROTEIN DUF221-RELATED"/>
    <property type="match status" value="1"/>
</dbReference>
<name>A0A4D9D7H7_9STRA</name>
<evidence type="ECO:0008006" key="13">
    <source>
        <dbReference type="Google" id="ProtNLM"/>
    </source>
</evidence>
<dbReference type="InterPro" id="IPR003864">
    <property type="entry name" value="CSC1/OSCA1-like_7TM"/>
</dbReference>
<dbReference type="GO" id="GO:0005886">
    <property type="term" value="C:plasma membrane"/>
    <property type="evidence" value="ECO:0007669"/>
    <property type="project" value="TreeGrafter"/>
</dbReference>
<evidence type="ECO:0000259" key="10">
    <source>
        <dbReference type="Pfam" id="PF14703"/>
    </source>
</evidence>
<keyword evidence="3" id="KW-0813">Transport</keyword>
<dbReference type="GO" id="GO:0005227">
    <property type="term" value="F:calcium-activated cation channel activity"/>
    <property type="evidence" value="ECO:0007669"/>
    <property type="project" value="InterPro"/>
</dbReference>
<keyword evidence="6 7" id="KW-0472">Membrane</keyword>
<comment type="caution">
    <text evidence="11">The sequence shown here is derived from an EMBL/GenBank/DDBJ whole genome shotgun (WGS) entry which is preliminary data.</text>
</comment>
<dbReference type="Pfam" id="PF14703">
    <property type="entry name" value="PHM7_cyt"/>
    <property type="match status" value="1"/>
</dbReference>
<gene>
    <name evidence="11" type="ORF">NSK_001308</name>
</gene>
<comment type="subcellular location">
    <subcellularLocation>
        <location evidence="1">Membrane</location>
        <topology evidence="1">Multi-pass membrane protein</topology>
    </subcellularLocation>
</comment>
<dbReference type="Proteomes" id="UP000355283">
    <property type="component" value="Unassembled WGS sequence"/>
</dbReference>
<feature type="transmembrane region" description="Helical" evidence="7">
    <location>
        <begin position="406"/>
        <end position="425"/>
    </location>
</feature>
<evidence type="ECO:0000256" key="3">
    <source>
        <dbReference type="ARBA" id="ARBA00022448"/>
    </source>
</evidence>
<feature type="transmembrane region" description="Helical" evidence="7">
    <location>
        <begin position="597"/>
        <end position="617"/>
    </location>
</feature>
<dbReference type="InterPro" id="IPR032880">
    <property type="entry name" value="CSC1/OSCA1-like_N"/>
</dbReference>
<reference evidence="11 12" key="1">
    <citation type="submission" date="2019-01" db="EMBL/GenBank/DDBJ databases">
        <title>Nuclear Genome Assembly of the Microalgal Biofuel strain Nannochloropsis salina CCMP1776.</title>
        <authorList>
            <person name="Hovde B."/>
        </authorList>
    </citation>
    <scope>NUCLEOTIDE SEQUENCE [LARGE SCALE GENOMIC DNA]</scope>
    <source>
        <strain evidence="11 12">CCMP1776</strain>
    </source>
</reference>
<evidence type="ECO:0000256" key="7">
    <source>
        <dbReference type="SAM" id="Phobius"/>
    </source>
</evidence>
<feature type="transmembrane region" description="Helical" evidence="7">
    <location>
        <begin position="48"/>
        <end position="67"/>
    </location>
</feature>
<evidence type="ECO:0000259" key="8">
    <source>
        <dbReference type="Pfam" id="PF02714"/>
    </source>
</evidence>
<organism evidence="11 12">
    <name type="scientific">Nannochloropsis salina CCMP1776</name>
    <dbReference type="NCBI Taxonomy" id="1027361"/>
    <lineage>
        <taxon>Eukaryota</taxon>
        <taxon>Sar</taxon>
        <taxon>Stramenopiles</taxon>
        <taxon>Ochrophyta</taxon>
        <taxon>Eustigmatophyceae</taxon>
        <taxon>Eustigmatales</taxon>
        <taxon>Monodopsidaceae</taxon>
        <taxon>Microchloropsis</taxon>
        <taxon>Microchloropsis salina</taxon>
    </lineage>
</organism>
<protein>
    <recommendedName>
        <fullName evidence="13">CSC1/OSCA1-like 7TM region domain-containing protein</fullName>
    </recommendedName>
</protein>
<evidence type="ECO:0000256" key="2">
    <source>
        <dbReference type="ARBA" id="ARBA00007779"/>
    </source>
</evidence>
<keyword evidence="4 7" id="KW-0812">Transmembrane</keyword>
<dbReference type="InterPro" id="IPR027815">
    <property type="entry name" value="CSC1/OSCA1-like_cyt"/>
</dbReference>
<evidence type="ECO:0000313" key="12">
    <source>
        <dbReference type="Proteomes" id="UP000355283"/>
    </source>
</evidence>
<evidence type="ECO:0000256" key="1">
    <source>
        <dbReference type="ARBA" id="ARBA00004141"/>
    </source>
</evidence>
<evidence type="ECO:0000256" key="6">
    <source>
        <dbReference type="ARBA" id="ARBA00023136"/>
    </source>
</evidence>
<dbReference type="AlphaFoldDB" id="A0A4D9D7H7"/>
<accession>A0A4D9D7H7</accession>
<evidence type="ECO:0000313" key="11">
    <source>
        <dbReference type="EMBL" id="TFJ86974.1"/>
    </source>
</evidence>
<dbReference type="InterPro" id="IPR045122">
    <property type="entry name" value="Csc1-like"/>
</dbReference>
<feature type="transmembrane region" description="Helical" evidence="7">
    <location>
        <begin position="569"/>
        <end position="590"/>
    </location>
</feature>
<feature type="transmembrane region" description="Helical" evidence="7">
    <location>
        <begin position="359"/>
        <end position="386"/>
    </location>
</feature>
<sequence>MAPARTLLSNNPFVWLVTLWRTSEKDIIECVGSDAYMFLRFLRLGCRISLVATVLGLCILLPVNVVGGNHLAQLERLSLSNVADESSLLWVPLIIAYLLAGLALYVLHREYIVYVDLRQRYLRAPTAQNYSVLVRDIPQPMDCDALLSYLRNLLGEDVAAVHCVNRHRRARYDRLTRRKDAALLRLAQAENELQATGGFHRPIHRDYCHVFGAPFRLLPAWGPHIDTIGAMENEIGQCNRLLSLVRDERETLESLESQVHACILTLGSVRVATASKTIAFQPRTEYFSVSEAPAPAQLLWQHICSSQRERYIRNVLVWSIVAAAILGYTVPVAFASSLANLTALSRTQAFTWLRPLVDASPALTAFIQGFLPPLIVVYLLSLVPSLMKALSRSQHLASDVECENAAIYKVFLFALFDIFLAYTIAGSFLSKIQQVIDLAENPSQVSNLFATTLPAQSTFFMTYIALAALSGLPGELSRLSALVMISLKKRFSRGSRSLWAELNLLTEPIGLHELYNLPLVVFLALVTYSTVAPLVSLFALLYFALAYPVYVHQLMYVYQPTSHTGGTQWPIVSGCCVAALLLQQVLLLGIFSIKRGFAQAALLLPLLVVTVTSGLYYRSMYTPVAAVATLESLASTDIAEYGPTSWTALQQAFAPYSDKGQTNDISKARLYLWTEPYGVLTQGVFSDGQREPVSAINTIPEEELPGTDSVEQGLKRAQNASMDYGTLAGEDSVVDTKRDV</sequence>
<feature type="domain" description="CSC1/OSCA1-like 7TM region" evidence="8">
    <location>
        <begin position="313"/>
        <end position="591"/>
    </location>
</feature>
<dbReference type="Pfam" id="PF13967">
    <property type="entry name" value="RSN1_TM"/>
    <property type="match status" value="1"/>
</dbReference>
<dbReference type="Pfam" id="PF02714">
    <property type="entry name" value="RSN1_7TM"/>
    <property type="match status" value="1"/>
</dbReference>
<keyword evidence="12" id="KW-1185">Reference proteome</keyword>
<evidence type="ECO:0000259" key="9">
    <source>
        <dbReference type="Pfam" id="PF13967"/>
    </source>
</evidence>
<proteinExistence type="inferred from homology"/>
<dbReference type="OrthoDB" id="1689567at2759"/>
<feature type="domain" description="CSC1/OSCA1-like cytosolic" evidence="10">
    <location>
        <begin position="130"/>
        <end position="302"/>
    </location>
</feature>
<feature type="transmembrane region" description="Helical" evidence="7">
    <location>
        <begin position="463"/>
        <end position="487"/>
    </location>
</feature>
<feature type="domain" description="CSC1/OSCA1-like N-terminal transmembrane" evidence="9">
    <location>
        <begin position="7"/>
        <end position="110"/>
    </location>
</feature>
<comment type="similarity">
    <text evidence="2">Belongs to the CSC1 (TC 1.A.17) family.</text>
</comment>
<feature type="transmembrane region" description="Helical" evidence="7">
    <location>
        <begin position="519"/>
        <end position="549"/>
    </location>
</feature>
<keyword evidence="5 7" id="KW-1133">Transmembrane helix</keyword>
<dbReference type="EMBL" id="SDOX01000006">
    <property type="protein sequence ID" value="TFJ86974.1"/>
    <property type="molecule type" value="Genomic_DNA"/>
</dbReference>
<evidence type="ECO:0000256" key="5">
    <source>
        <dbReference type="ARBA" id="ARBA00022989"/>
    </source>
</evidence>
<evidence type="ECO:0000256" key="4">
    <source>
        <dbReference type="ARBA" id="ARBA00022692"/>
    </source>
</evidence>
<feature type="transmembrane region" description="Helical" evidence="7">
    <location>
        <begin position="315"/>
        <end position="339"/>
    </location>
</feature>
<feature type="transmembrane region" description="Helical" evidence="7">
    <location>
        <begin position="87"/>
        <end position="107"/>
    </location>
</feature>
<dbReference type="PANTHER" id="PTHR13018:SF5">
    <property type="entry name" value="RE44586P"/>
    <property type="match status" value="1"/>
</dbReference>